<dbReference type="GO" id="GO:0015221">
    <property type="term" value="F:lipopolysaccharide transmembrane transporter activity"/>
    <property type="evidence" value="ECO:0007669"/>
    <property type="project" value="InterPro"/>
</dbReference>
<dbReference type="AlphaFoldDB" id="A0A2S9JAC3"/>
<dbReference type="Proteomes" id="UP000238563">
    <property type="component" value="Unassembled WGS sequence"/>
</dbReference>
<evidence type="ECO:0000313" key="2">
    <source>
        <dbReference type="EMBL" id="PRD49741.1"/>
    </source>
</evidence>
<keyword evidence="3" id="KW-1185">Reference proteome</keyword>
<accession>A0A2S9JAC3</accession>
<keyword evidence="1" id="KW-1133">Transmembrane helix</keyword>
<organism evidence="2 3">
    <name type="scientific">Phyllobacterium myrsinacearum</name>
    <dbReference type="NCBI Taxonomy" id="28101"/>
    <lineage>
        <taxon>Bacteria</taxon>
        <taxon>Pseudomonadati</taxon>
        <taxon>Pseudomonadota</taxon>
        <taxon>Alphaproteobacteria</taxon>
        <taxon>Hyphomicrobiales</taxon>
        <taxon>Phyllobacteriaceae</taxon>
        <taxon>Phyllobacterium</taxon>
    </lineage>
</organism>
<name>A0A2S9JAC3_9HYPH</name>
<feature type="transmembrane region" description="Helical" evidence="1">
    <location>
        <begin position="53"/>
        <end position="72"/>
    </location>
</feature>
<reference evidence="2 3" key="1">
    <citation type="submission" date="2018-02" db="EMBL/GenBank/DDBJ databases">
        <title>The draft genome of Phyllobacterium myrsinacearum DSM5892.</title>
        <authorList>
            <person name="Li L."/>
            <person name="Liu L."/>
            <person name="Zhang X."/>
            <person name="Wang T."/>
        </authorList>
    </citation>
    <scope>NUCLEOTIDE SEQUENCE [LARGE SCALE GENOMIC DNA]</scope>
    <source>
        <strain evidence="2 3">DSM 5892</strain>
    </source>
</reference>
<comment type="caution">
    <text evidence="2">The sequence shown here is derived from an EMBL/GenBank/DDBJ whole genome shotgun (WGS) entry which is preliminary data.</text>
</comment>
<evidence type="ECO:0000256" key="1">
    <source>
        <dbReference type="SAM" id="Phobius"/>
    </source>
</evidence>
<dbReference type="Gene3D" id="2.60.450.10">
    <property type="entry name" value="Lipopolysaccharide (LPS) transport protein A like domain"/>
    <property type="match status" value="1"/>
</dbReference>
<dbReference type="Pfam" id="PF06835">
    <property type="entry name" value="LptC"/>
    <property type="match status" value="1"/>
</dbReference>
<dbReference type="RefSeq" id="WP_105738043.1">
    <property type="nucleotide sequence ID" value="NZ_PVBT01000010.1"/>
</dbReference>
<dbReference type="NCBIfam" id="TIGR04409">
    <property type="entry name" value="LptC_YrbK"/>
    <property type="match status" value="1"/>
</dbReference>
<dbReference type="InterPro" id="IPR026265">
    <property type="entry name" value="LptC"/>
</dbReference>
<protein>
    <submittedName>
        <fullName evidence="2">LPS export ABC transporter periplasmic protein LptC</fullName>
    </submittedName>
</protein>
<sequence>MSIELKHSHPNGDATAAAAQHAEVARQFSATEKDSHVFRAAERHSRRVRFMKFALPAVAVIGAAVFSWFTFFSTTNIPSNITLDSAGIQDGKLVMTNPKLDGFTKDKLPYKMSAERALQDVGNSSLITLENISAEIPVGQDLRAQVKAKGGLYDNANRQLKLDNDITLTTSDGMKAQLKSADINIQENSVSSDQPVRIENSSASIVADSMKITQSGKVMVFEKGVRLVIQPAKLHEGRNEAKSPQ</sequence>
<dbReference type="InterPro" id="IPR010664">
    <property type="entry name" value="LipoPS_assembly_LptC-rel"/>
</dbReference>
<dbReference type="OrthoDB" id="7873824at2"/>
<keyword evidence="1" id="KW-0812">Transmembrane</keyword>
<gene>
    <name evidence="2" type="primary">lptC</name>
    <name evidence="2" type="ORF">C5750_25310</name>
</gene>
<proteinExistence type="predicted"/>
<keyword evidence="1" id="KW-0472">Membrane</keyword>
<dbReference type="EMBL" id="PVBT01000010">
    <property type="protein sequence ID" value="PRD49741.1"/>
    <property type="molecule type" value="Genomic_DNA"/>
</dbReference>
<dbReference type="GO" id="GO:0005886">
    <property type="term" value="C:plasma membrane"/>
    <property type="evidence" value="ECO:0007669"/>
    <property type="project" value="InterPro"/>
</dbReference>
<evidence type="ECO:0000313" key="3">
    <source>
        <dbReference type="Proteomes" id="UP000238563"/>
    </source>
</evidence>